<keyword evidence="2" id="KW-1185">Reference proteome</keyword>
<organism evidence="1 2">
    <name type="scientific">Cichlidogyrus casuarinus</name>
    <dbReference type="NCBI Taxonomy" id="1844966"/>
    <lineage>
        <taxon>Eukaryota</taxon>
        <taxon>Metazoa</taxon>
        <taxon>Spiralia</taxon>
        <taxon>Lophotrochozoa</taxon>
        <taxon>Platyhelminthes</taxon>
        <taxon>Monogenea</taxon>
        <taxon>Monopisthocotylea</taxon>
        <taxon>Dactylogyridea</taxon>
        <taxon>Ancyrocephalidae</taxon>
        <taxon>Cichlidogyrus</taxon>
    </lineage>
</organism>
<accession>A0ABD2Q6M6</accession>
<evidence type="ECO:0000313" key="1">
    <source>
        <dbReference type="EMBL" id="KAL3315226.1"/>
    </source>
</evidence>
<protein>
    <submittedName>
        <fullName evidence="1">Uncharacterized protein</fullName>
    </submittedName>
</protein>
<comment type="caution">
    <text evidence="1">The sequence shown here is derived from an EMBL/GenBank/DDBJ whole genome shotgun (WGS) entry which is preliminary data.</text>
</comment>
<name>A0ABD2Q6M6_9PLAT</name>
<evidence type="ECO:0000313" key="2">
    <source>
        <dbReference type="Proteomes" id="UP001626550"/>
    </source>
</evidence>
<reference evidence="1 2" key="1">
    <citation type="submission" date="2024-11" db="EMBL/GenBank/DDBJ databases">
        <title>Adaptive evolution of stress response genes in parasites aligns with host niche diversity.</title>
        <authorList>
            <person name="Hahn C."/>
            <person name="Resl P."/>
        </authorList>
    </citation>
    <scope>NUCLEOTIDE SEQUENCE [LARGE SCALE GENOMIC DNA]</scope>
    <source>
        <strain evidence="1">EGGRZ-B1_66</strain>
        <tissue evidence="1">Body</tissue>
    </source>
</reference>
<dbReference type="AlphaFoldDB" id="A0ABD2Q6M6"/>
<sequence>MQHEQGATEEAVCWLVVHCKQSVCVKRVAPLVLGQGVDSVLVLEEAPAPSQSASMRCVASAAVRGPLSLALSRSLSLSIDRRRHSRMEAMATTFIVVTEPGATASLKQH</sequence>
<dbReference type="EMBL" id="JBJKFK010000796">
    <property type="protein sequence ID" value="KAL3315226.1"/>
    <property type="molecule type" value="Genomic_DNA"/>
</dbReference>
<dbReference type="Proteomes" id="UP001626550">
    <property type="component" value="Unassembled WGS sequence"/>
</dbReference>
<proteinExistence type="predicted"/>
<gene>
    <name evidence="1" type="ORF">Ciccas_006140</name>
</gene>